<gene>
    <name evidence="2" type="ORF">BET10_14165</name>
</gene>
<keyword evidence="1" id="KW-0732">Signal</keyword>
<feature type="signal peptide" evidence="1">
    <location>
        <begin position="1"/>
        <end position="23"/>
    </location>
</feature>
<organism evidence="2 3">
    <name type="scientific">Pseudoalteromonas amylolytica</name>
    <dbReference type="NCBI Taxonomy" id="1859457"/>
    <lineage>
        <taxon>Bacteria</taxon>
        <taxon>Pseudomonadati</taxon>
        <taxon>Pseudomonadota</taxon>
        <taxon>Gammaproteobacteria</taxon>
        <taxon>Alteromonadales</taxon>
        <taxon>Pseudoalteromonadaceae</taxon>
        <taxon>Pseudoalteromonas</taxon>
    </lineage>
</organism>
<feature type="chain" id="PRO_5010383039" description="Porin" evidence="1">
    <location>
        <begin position="24"/>
        <end position="323"/>
    </location>
</feature>
<name>A0A1S1MSV0_9GAMM</name>
<dbReference type="RefSeq" id="WP_070985899.1">
    <property type="nucleotide sequence ID" value="NZ_MKJU01000027.1"/>
</dbReference>
<dbReference type="AlphaFoldDB" id="A0A1S1MSV0"/>
<evidence type="ECO:0000313" key="2">
    <source>
        <dbReference type="EMBL" id="OHU89932.1"/>
    </source>
</evidence>
<reference evidence="2 3" key="1">
    <citation type="submission" date="2016-09" db="EMBL/GenBank/DDBJ databases">
        <title>Pseudoalteromonas amylolytica sp. nov., isolated from the surface seawater.</title>
        <authorList>
            <person name="Wu Y.-H."/>
            <person name="Cheng H."/>
            <person name="Jin X.-B."/>
            <person name="Wang C.-S."/>
            <person name="Xu X.-W."/>
        </authorList>
    </citation>
    <scope>NUCLEOTIDE SEQUENCE [LARGE SCALE GENOMIC DNA]</scope>
    <source>
        <strain evidence="2 3">JW1</strain>
    </source>
</reference>
<dbReference type="OrthoDB" id="6283629at2"/>
<comment type="caution">
    <text evidence="2">The sequence shown here is derived from an EMBL/GenBank/DDBJ whole genome shotgun (WGS) entry which is preliminary data.</text>
</comment>
<dbReference type="STRING" id="1859457.BET10_14165"/>
<evidence type="ECO:0008006" key="4">
    <source>
        <dbReference type="Google" id="ProtNLM"/>
    </source>
</evidence>
<evidence type="ECO:0000256" key="1">
    <source>
        <dbReference type="SAM" id="SignalP"/>
    </source>
</evidence>
<dbReference type="EMBL" id="MKJU01000027">
    <property type="protein sequence ID" value="OHU89932.1"/>
    <property type="molecule type" value="Genomic_DNA"/>
</dbReference>
<evidence type="ECO:0000313" key="3">
    <source>
        <dbReference type="Proteomes" id="UP000179786"/>
    </source>
</evidence>
<sequence>MKTLTSVCFSALLSTLAMLPAHASLYKDPGYVEQTARVVTKNNAVGRTHQYRDQQGWMFVDSVANGATSGFYQGSNWLKLHNRNFKMAVGFVEFSFDPSKLDCTQGMSFNLTVGDDSVAVFEPNCDDLLDASVSYPVEYYFDLIPEPFKPKVELPLDPLGLLKLGVKFGAGIEAGADFTIGGVIGGYDNDVPFEVGGVRRPDYIYASVEPYVGGVVSSAAYGSFGHGIAEAGVKGKLSLLKVKGKGYVEAGIRRVMVDDAVREEGFLELKVSGKLSGGDGKIQGYCKKLWGLLQFHVDIMKWNPLYERETTFYEYASPTWQQL</sequence>
<protein>
    <recommendedName>
        <fullName evidence="4">Porin</fullName>
    </recommendedName>
</protein>
<accession>A0A1S1MSV0</accession>
<keyword evidence="3" id="KW-1185">Reference proteome</keyword>
<dbReference type="Proteomes" id="UP000179786">
    <property type="component" value="Unassembled WGS sequence"/>
</dbReference>
<proteinExistence type="predicted"/>